<dbReference type="GO" id="GO:0008168">
    <property type="term" value="F:methyltransferase activity"/>
    <property type="evidence" value="ECO:0007669"/>
    <property type="project" value="UniProtKB-KW"/>
</dbReference>
<proteinExistence type="predicted"/>
<dbReference type="AlphaFoldDB" id="A0A6B2R0G4"/>
<dbReference type="EMBL" id="JAAGRN010000005">
    <property type="protein sequence ID" value="NDY83508.1"/>
    <property type="molecule type" value="Genomic_DNA"/>
</dbReference>
<dbReference type="Pfam" id="PF13489">
    <property type="entry name" value="Methyltransf_23"/>
    <property type="match status" value="1"/>
</dbReference>
<dbReference type="SUPFAM" id="SSF53335">
    <property type="entry name" value="S-adenosyl-L-methionine-dependent methyltransferases"/>
    <property type="match status" value="1"/>
</dbReference>
<dbReference type="InterPro" id="IPR029063">
    <property type="entry name" value="SAM-dependent_MTases_sf"/>
</dbReference>
<dbReference type="Gene3D" id="3.40.50.150">
    <property type="entry name" value="Vaccinia Virus protein VP39"/>
    <property type="match status" value="1"/>
</dbReference>
<dbReference type="GO" id="GO:0032259">
    <property type="term" value="P:methylation"/>
    <property type="evidence" value="ECO:0007669"/>
    <property type="project" value="UniProtKB-KW"/>
</dbReference>
<name>A0A6B2R0G4_9BURK</name>
<evidence type="ECO:0000313" key="1">
    <source>
        <dbReference type="EMBL" id="NDY83508.1"/>
    </source>
</evidence>
<reference evidence="1" key="1">
    <citation type="submission" date="2020-02" db="EMBL/GenBank/DDBJ databases">
        <authorList>
            <person name="Chen W.-M."/>
        </authorList>
    </citation>
    <scope>NUCLEOTIDE SEQUENCE</scope>
    <source>
        <strain evidence="1">NBD-18</strain>
    </source>
</reference>
<dbReference type="CDD" id="cd02440">
    <property type="entry name" value="AdoMet_MTases"/>
    <property type="match status" value="1"/>
</dbReference>
<keyword evidence="1" id="KW-0808">Transferase</keyword>
<gene>
    <name evidence="1" type="ORF">G3I67_09715</name>
</gene>
<protein>
    <submittedName>
        <fullName evidence="1">Class I SAM-dependent methyltransferase</fullName>
    </submittedName>
</protein>
<organism evidence="1">
    <name type="scientific">Sheuella amnicola</name>
    <dbReference type="NCBI Taxonomy" id="2707330"/>
    <lineage>
        <taxon>Bacteria</taxon>
        <taxon>Pseudomonadati</taxon>
        <taxon>Pseudomonadota</taxon>
        <taxon>Betaproteobacteria</taxon>
        <taxon>Burkholderiales</taxon>
        <taxon>Alcaligenaceae</taxon>
        <taxon>Sheuella</taxon>
    </lineage>
</organism>
<sequence>MSDAFYKAFEDKYRGSRAYIKAQLQVYQPYVDTLRVTCPDGAAVDLACSKGEWLEILNEAGFDTLGFDTDRSLVELCKQRGLNVRQIDPLDGLKALKDQSQILVSGFHLVEHIPFDHLKAIIKEAFRVLKPGGIVILETPNPENMFVGSNGFYFDPRHIKPIPPLLLAFVPEYYGFSKIKILRMHEQAKSSNQPNLSLYEALSGVSSTYAVVAQRSVTDGLTGLDIDAIAPLPGVMLSALTNSYDHHLNQQYAELKVIATSALELAKDAENKLDYIHRSLSWRLTKPLRWLDHQIKLLKVHGPSGRVKAFGRRAITSIVNRGFNYSATRPKVYKIGTAVIKKSGLYDRLCTYLVKAPIEIVILPPTIEEEIEANRINLRLDYMDSNAKAMYFELKNAIQHKEGSE</sequence>
<comment type="caution">
    <text evidence="1">The sequence shown here is derived from an EMBL/GenBank/DDBJ whole genome shotgun (WGS) entry which is preliminary data.</text>
</comment>
<keyword evidence="1" id="KW-0489">Methyltransferase</keyword>
<dbReference type="RefSeq" id="WP_163654727.1">
    <property type="nucleotide sequence ID" value="NZ_JAAGRN010000005.1"/>
</dbReference>
<accession>A0A6B2R0G4</accession>